<protein>
    <submittedName>
        <fullName evidence="2">Uncharacterized protein</fullName>
    </submittedName>
</protein>
<feature type="compositionally biased region" description="Acidic residues" evidence="1">
    <location>
        <begin position="36"/>
        <end position="50"/>
    </location>
</feature>
<name>A0A8H4K6W9_9HYPO</name>
<feature type="compositionally biased region" description="Basic and acidic residues" evidence="1">
    <location>
        <begin position="76"/>
        <end position="85"/>
    </location>
</feature>
<evidence type="ECO:0000313" key="2">
    <source>
        <dbReference type="EMBL" id="KAF4444409.1"/>
    </source>
</evidence>
<keyword evidence="3" id="KW-1185">Reference proteome</keyword>
<gene>
    <name evidence="2" type="ORF">F53441_11134</name>
</gene>
<comment type="caution">
    <text evidence="2">The sequence shown here is derived from an EMBL/GenBank/DDBJ whole genome shotgun (WGS) entry which is preliminary data.</text>
</comment>
<evidence type="ECO:0000313" key="3">
    <source>
        <dbReference type="Proteomes" id="UP000605986"/>
    </source>
</evidence>
<feature type="region of interest" description="Disordered" evidence="1">
    <location>
        <begin position="30"/>
        <end position="90"/>
    </location>
</feature>
<reference evidence="2" key="1">
    <citation type="submission" date="2020-01" db="EMBL/GenBank/DDBJ databases">
        <title>Identification and distribution of gene clusters putatively required for synthesis of sphingolipid metabolism inhibitors in phylogenetically diverse species of the filamentous fungus Fusarium.</title>
        <authorList>
            <person name="Kim H.-S."/>
            <person name="Busman M."/>
            <person name="Brown D.W."/>
            <person name="Divon H."/>
            <person name="Uhlig S."/>
            <person name="Proctor R.H."/>
        </authorList>
    </citation>
    <scope>NUCLEOTIDE SEQUENCE</scope>
    <source>
        <strain evidence="2">NRRL 53441</strain>
    </source>
</reference>
<organism evidence="2 3">
    <name type="scientific">Fusarium austroafricanum</name>
    <dbReference type="NCBI Taxonomy" id="2364996"/>
    <lineage>
        <taxon>Eukaryota</taxon>
        <taxon>Fungi</taxon>
        <taxon>Dikarya</taxon>
        <taxon>Ascomycota</taxon>
        <taxon>Pezizomycotina</taxon>
        <taxon>Sordariomycetes</taxon>
        <taxon>Hypocreomycetidae</taxon>
        <taxon>Hypocreales</taxon>
        <taxon>Nectriaceae</taxon>
        <taxon>Fusarium</taxon>
        <taxon>Fusarium concolor species complex</taxon>
    </lineage>
</organism>
<proteinExistence type="predicted"/>
<feature type="region of interest" description="Disordered" evidence="1">
    <location>
        <begin position="267"/>
        <end position="290"/>
    </location>
</feature>
<dbReference type="EMBL" id="JAADJG010000551">
    <property type="protein sequence ID" value="KAF4444409.1"/>
    <property type="molecule type" value="Genomic_DNA"/>
</dbReference>
<evidence type="ECO:0000256" key="1">
    <source>
        <dbReference type="SAM" id="MobiDB-lite"/>
    </source>
</evidence>
<sequence length="500" mass="54461">MADEEVSSIIDQYMNGAGLQNQSLAKYLDSLRGDTDLPDDPDSGDDDDNNGELPDINLGGNGGNAGQLPDINIGGGDDKSNHADLPKPPPKVVKALTKLNRAITKVDNTVAEVGGGVFQTDNWWPHVRQLIVDRRFEHAKLSIKEFLSTLDDVKSDQEKLINSLEKLERKLYPFYPPPHHKHHLFVSPNQLLFSFHQNVEFEYLEGIAGLFKDAPEETGEVDGEIVDGDKPVTTASEEIDKLQIDGLDNADKAVEGGGTIDQQVQEGMQESQKEMSKVTKELEDGDPDAPEKAKELEKKWSKMFKNVWASAKTFGKFVGVELAKGALFTAGMVLLQDVLAKLAAQQQQAQAGSTTATPAQPDPRVQAIQAINQAGKILHDAIKTWTKWQAAHFSDRDSFGTITVENFPISIFQILQSDISTLGDQRDKMLPLVITIKKTQALSDIQALLTADIAYAQAVLSLSNQISSNMTALTAAGLPSKTTEIQNAVNILTAVTIPSS</sequence>
<dbReference type="AlphaFoldDB" id="A0A8H4K6W9"/>
<dbReference type="Proteomes" id="UP000605986">
    <property type="component" value="Unassembled WGS sequence"/>
</dbReference>
<dbReference type="OrthoDB" id="5148387at2759"/>
<feature type="compositionally biased region" description="Basic and acidic residues" evidence="1">
    <location>
        <begin position="271"/>
        <end position="282"/>
    </location>
</feature>
<accession>A0A8H4K6W9</accession>